<feature type="domain" description="ERV/ALR sulfhydryl oxidase" evidence="10">
    <location>
        <begin position="79"/>
        <end position="179"/>
    </location>
</feature>
<dbReference type="InterPro" id="IPR039799">
    <property type="entry name" value="ALR/ERV"/>
</dbReference>
<keyword evidence="7" id="KW-1015">Disulfide bond</keyword>
<dbReference type="AlphaFoldDB" id="A0A2N3N3U9"/>
<gene>
    <name evidence="11" type="ORF">jhhlp_005679</name>
</gene>
<dbReference type="EMBL" id="NLAX01000701">
    <property type="protein sequence ID" value="PKS07082.1"/>
    <property type="molecule type" value="Genomic_DNA"/>
</dbReference>
<evidence type="ECO:0000256" key="9">
    <source>
        <dbReference type="SAM" id="MobiDB-lite"/>
    </source>
</evidence>
<organism evidence="11 12">
    <name type="scientific">Lomentospora prolificans</name>
    <dbReference type="NCBI Taxonomy" id="41688"/>
    <lineage>
        <taxon>Eukaryota</taxon>
        <taxon>Fungi</taxon>
        <taxon>Dikarya</taxon>
        <taxon>Ascomycota</taxon>
        <taxon>Pezizomycotina</taxon>
        <taxon>Sordariomycetes</taxon>
        <taxon>Hypocreomycetidae</taxon>
        <taxon>Microascales</taxon>
        <taxon>Microascaceae</taxon>
        <taxon>Lomentospora</taxon>
    </lineage>
</organism>
<dbReference type="PROSITE" id="PS51324">
    <property type="entry name" value="ERV_ALR"/>
    <property type="match status" value="1"/>
</dbReference>
<evidence type="ECO:0000313" key="11">
    <source>
        <dbReference type="EMBL" id="PKS07082.1"/>
    </source>
</evidence>
<dbReference type="InterPro" id="IPR017905">
    <property type="entry name" value="ERV/ALR_sulphydryl_oxidase"/>
</dbReference>
<keyword evidence="3 8" id="KW-0285">Flavoprotein</keyword>
<accession>A0A2N3N3U9</accession>
<proteinExistence type="predicted"/>
<comment type="cofactor">
    <cofactor evidence="1 8">
        <name>FAD</name>
        <dbReference type="ChEBI" id="CHEBI:57692"/>
    </cofactor>
</comment>
<keyword evidence="6" id="KW-0496">Mitochondrion</keyword>
<evidence type="ECO:0000256" key="2">
    <source>
        <dbReference type="ARBA" id="ARBA00004569"/>
    </source>
</evidence>
<comment type="catalytic activity">
    <reaction evidence="8">
        <text>2 R'C(R)SH + O2 = R'C(R)S-S(R)CR' + H2O2</text>
        <dbReference type="Rhea" id="RHEA:17357"/>
        <dbReference type="ChEBI" id="CHEBI:15379"/>
        <dbReference type="ChEBI" id="CHEBI:16240"/>
        <dbReference type="ChEBI" id="CHEBI:16520"/>
        <dbReference type="ChEBI" id="CHEBI:17412"/>
        <dbReference type="EC" id="1.8.3.2"/>
    </reaction>
</comment>
<sequence>MADDTRGQNESSPPAVTTAPVVDKLSQPPKKFPTGVVLGKDGKPYVAYFSLSVLYILCLLGVPNESNAEVRESAHPRPTAPDVEVLGRSSWTLLHSIAATYPETPSTSQQSDLLGFVHLFAKLYPCWTCAEDFQSYLARTKPRVNSRSEFGLWLCDAHNDVNKKLGKPMFDCSLWEQRWRTGWKDGRCD</sequence>
<dbReference type="PANTHER" id="PTHR12645">
    <property type="entry name" value="ALR/ERV"/>
    <property type="match status" value="1"/>
</dbReference>
<dbReference type="Pfam" id="PF04777">
    <property type="entry name" value="Evr1_Alr"/>
    <property type="match status" value="1"/>
</dbReference>
<dbReference type="FunCoup" id="A0A2N3N3U9">
    <property type="interactions" value="456"/>
</dbReference>
<reference evidence="11 12" key="1">
    <citation type="journal article" date="2017" name="G3 (Bethesda)">
        <title>First Draft Genome Sequence of the Pathogenic Fungus Lomentospora prolificans (Formerly Scedosporium prolificans).</title>
        <authorList>
            <person name="Luo R."/>
            <person name="Zimin A."/>
            <person name="Workman R."/>
            <person name="Fan Y."/>
            <person name="Pertea G."/>
            <person name="Grossman N."/>
            <person name="Wear M.P."/>
            <person name="Jia B."/>
            <person name="Miller H."/>
            <person name="Casadevall A."/>
            <person name="Timp W."/>
            <person name="Zhang S.X."/>
            <person name="Salzberg S.L."/>
        </authorList>
    </citation>
    <scope>NUCLEOTIDE SEQUENCE [LARGE SCALE GENOMIC DNA]</scope>
    <source>
        <strain evidence="11 12">JHH-5317</strain>
    </source>
</reference>
<dbReference type="GO" id="GO:0005758">
    <property type="term" value="C:mitochondrial intermembrane space"/>
    <property type="evidence" value="ECO:0007669"/>
    <property type="project" value="UniProtKB-SubCell"/>
</dbReference>
<protein>
    <recommendedName>
        <fullName evidence="8">Sulfhydryl oxidase</fullName>
        <ecNumber evidence="8">1.8.3.2</ecNumber>
    </recommendedName>
</protein>
<evidence type="ECO:0000313" key="12">
    <source>
        <dbReference type="Proteomes" id="UP000233524"/>
    </source>
</evidence>
<keyword evidence="5 8" id="KW-0560">Oxidoreductase</keyword>
<dbReference type="PANTHER" id="PTHR12645:SF0">
    <property type="entry name" value="FAD-LINKED SULFHYDRYL OXIDASE ALR"/>
    <property type="match status" value="1"/>
</dbReference>
<dbReference type="VEuPathDB" id="FungiDB:jhhlp_005679"/>
<dbReference type="Proteomes" id="UP000233524">
    <property type="component" value="Unassembled WGS sequence"/>
</dbReference>
<comment type="caution">
    <text evidence="11">The sequence shown here is derived from an EMBL/GenBank/DDBJ whole genome shotgun (WGS) entry which is preliminary data.</text>
</comment>
<dbReference type="GO" id="GO:0050660">
    <property type="term" value="F:flavin adenine dinucleotide binding"/>
    <property type="evidence" value="ECO:0007669"/>
    <property type="project" value="TreeGrafter"/>
</dbReference>
<evidence type="ECO:0000256" key="5">
    <source>
        <dbReference type="ARBA" id="ARBA00023002"/>
    </source>
</evidence>
<evidence type="ECO:0000256" key="6">
    <source>
        <dbReference type="ARBA" id="ARBA00023128"/>
    </source>
</evidence>
<dbReference type="FunFam" id="1.20.120.310:FF:000003">
    <property type="entry name" value="Sulfhydryl oxidase"/>
    <property type="match status" value="1"/>
</dbReference>
<evidence type="ECO:0000259" key="10">
    <source>
        <dbReference type="PROSITE" id="PS51324"/>
    </source>
</evidence>
<dbReference type="EC" id="1.8.3.2" evidence="8"/>
<evidence type="ECO:0000256" key="7">
    <source>
        <dbReference type="ARBA" id="ARBA00023157"/>
    </source>
</evidence>
<keyword evidence="4 8" id="KW-0274">FAD</keyword>
<evidence type="ECO:0000256" key="4">
    <source>
        <dbReference type="ARBA" id="ARBA00022827"/>
    </source>
</evidence>
<dbReference type="OrthoDB" id="17199at2759"/>
<dbReference type="STRING" id="41688.A0A2N3N3U9"/>
<evidence type="ECO:0000256" key="3">
    <source>
        <dbReference type="ARBA" id="ARBA00022630"/>
    </source>
</evidence>
<dbReference type="GO" id="GO:0016971">
    <property type="term" value="F:flavin-dependent sulfhydryl oxidase activity"/>
    <property type="evidence" value="ECO:0007669"/>
    <property type="project" value="InterPro"/>
</dbReference>
<name>A0A2N3N3U9_9PEZI</name>
<dbReference type="SUPFAM" id="SSF69000">
    <property type="entry name" value="FAD-dependent thiol oxidase"/>
    <property type="match status" value="1"/>
</dbReference>
<feature type="region of interest" description="Disordered" evidence="9">
    <location>
        <begin position="1"/>
        <end position="26"/>
    </location>
</feature>
<comment type="subcellular location">
    <subcellularLocation>
        <location evidence="2">Mitochondrion intermembrane space</location>
    </subcellularLocation>
</comment>
<evidence type="ECO:0000256" key="1">
    <source>
        <dbReference type="ARBA" id="ARBA00001974"/>
    </source>
</evidence>
<dbReference type="Gene3D" id="1.20.120.310">
    <property type="entry name" value="ERV/ALR sulfhydryl oxidase domain"/>
    <property type="match status" value="1"/>
</dbReference>
<dbReference type="InParanoid" id="A0A2N3N3U9"/>
<keyword evidence="12" id="KW-1185">Reference proteome</keyword>
<dbReference type="InterPro" id="IPR036774">
    <property type="entry name" value="ERV/ALR_sulphydryl_oxid_sf"/>
</dbReference>
<evidence type="ECO:0000256" key="8">
    <source>
        <dbReference type="RuleBase" id="RU371123"/>
    </source>
</evidence>